<reference evidence="2" key="1">
    <citation type="submission" date="2021-02" db="EMBL/GenBank/DDBJ databases">
        <authorList>
            <person name="Nowell W R."/>
        </authorList>
    </citation>
    <scope>NUCLEOTIDE SEQUENCE</scope>
</reference>
<name>A0A8S2PM29_9BILA</name>
<dbReference type="EMBL" id="CAJOBC010022472">
    <property type="protein sequence ID" value="CAF4055618.1"/>
    <property type="molecule type" value="Genomic_DNA"/>
</dbReference>
<sequence length="32" mass="3166">QTSAQASSTAAITGSTSPYPTTTVTTLEPKPA</sequence>
<accession>A0A8S2PM29</accession>
<feature type="non-terminal residue" evidence="2">
    <location>
        <position position="1"/>
    </location>
</feature>
<dbReference type="Proteomes" id="UP000681722">
    <property type="component" value="Unassembled WGS sequence"/>
</dbReference>
<protein>
    <submittedName>
        <fullName evidence="2">Uncharacterized protein</fullName>
    </submittedName>
</protein>
<evidence type="ECO:0000313" key="3">
    <source>
        <dbReference type="Proteomes" id="UP000681722"/>
    </source>
</evidence>
<dbReference type="AlphaFoldDB" id="A0A8S2PM29"/>
<comment type="caution">
    <text evidence="2">The sequence shown here is derived from an EMBL/GenBank/DDBJ whole genome shotgun (WGS) entry which is preliminary data.</text>
</comment>
<feature type="region of interest" description="Disordered" evidence="1">
    <location>
        <begin position="1"/>
        <end position="32"/>
    </location>
</feature>
<evidence type="ECO:0000313" key="2">
    <source>
        <dbReference type="EMBL" id="CAF4055618.1"/>
    </source>
</evidence>
<evidence type="ECO:0000256" key="1">
    <source>
        <dbReference type="SAM" id="MobiDB-lite"/>
    </source>
</evidence>
<organism evidence="2 3">
    <name type="scientific">Didymodactylos carnosus</name>
    <dbReference type="NCBI Taxonomy" id="1234261"/>
    <lineage>
        <taxon>Eukaryota</taxon>
        <taxon>Metazoa</taxon>
        <taxon>Spiralia</taxon>
        <taxon>Gnathifera</taxon>
        <taxon>Rotifera</taxon>
        <taxon>Eurotatoria</taxon>
        <taxon>Bdelloidea</taxon>
        <taxon>Philodinida</taxon>
        <taxon>Philodinidae</taxon>
        <taxon>Didymodactylos</taxon>
    </lineage>
</organism>
<feature type="non-terminal residue" evidence="2">
    <location>
        <position position="32"/>
    </location>
</feature>
<proteinExistence type="predicted"/>
<gene>
    <name evidence="2" type="ORF">SRO942_LOCUS27248</name>
</gene>
<feature type="compositionally biased region" description="Low complexity" evidence="1">
    <location>
        <begin position="1"/>
        <end position="26"/>
    </location>
</feature>